<feature type="compositionally biased region" description="Low complexity" evidence="1">
    <location>
        <begin position="46"/>
        <end position="55"/>
    </location>
</feature>
<dbReference type="AlphaFoldDB" id="A0A2R6X9W3"/>
<evidence type="ECO:0000256" key="1">
    <source>
        <dbReference type="SAM" id="MobiDB-lite"/>
    </source>
</evidence>
<proteinExistence type="predicted"/>
<sequence length="77" mass="8567">MVVCPTASCNSYRHTYIHTYIVGPGHVGVRAAGPFNHCPVLSCRTRSGPRLPGPGRSRRTEPFEMIPFPSQRRRMSA</sequence>
<dbReference type="Gramene" id="Mp5g06110.1">
    <property type="protein sequence ID" value="Mp5g06110.1.cds1"/>
    <property type="gene ID" value="Mp5g06110"/>
</dbReference>
<feature type="region of interest" description="Disordered" evidence="1">
    <location>
        <begin position="46"/>
        <end position="77"/>
    </location>
</feature>
<organism evidence="2 3">
    <name type="scientific">Marchantia polymorpha</name>
    <name type="common">Common liverwort</name>
    <name type="synonym">Marchantia aquatica</name>
    <dbReference type="NCBI Taxonomy" id="3197"/>
    <lineage>
        <taxon>Eukaryota</taxon>
        <taxon>Viridiplantae</taxon>
        <taxon>Streptophyta</taxon>
        <taxon>Embryophyta</taxon>
        <taxon>Marchantiophyta</taxon>
        <taxon>Marchantiopsida</taxon>
        <taxon>Marchantiidae</taxon>
        <taxon>Marchantiales</taxon>
        <taxon>Marchantiaceae</taxon>
        <taxon>Marchantia</taxon>
    </lineage>
</organism>
<dbReference type="Proteomes" id="UP000244005">
    <property type="component" value="Unassembled WGS sequence"/>
</dbReference>
<evidence type="ECO:0000313" key="3">
    <source>
        <dbReference type="Proteomes" id="UP000244005"/>
    </source>
</evidence>
<protein>
    <submittedName>
        <fullName evidence="2">Uncharacterized protein</fullName>
    </submittedName>
</protein>
<keyword evidence="3" id="KW-1185">Reference proteome</keyword>
<dbReference type="EMBL" id="KZ772699">
    <property type="protein sequence ID" value="PTQ42884.1"/>
    <property type="molecule type" value="Genomic_DNA"/>
</dbReference>
<reference evidence="3" key="1">
    <citation type="journal article" date="2017" name="Cell">
        <title>Insights into land plant evolution garnered from the Marchantia polymorpha genome.</title>
        <authorList>
            <person name="Bowman J.L."/>
            <person name="Kohchi T."/>
            <person name="Yamato K.T."/>
            <person name="Jenkins J."/>
            <person name="Shu S."/>
            <person name="Ishizaki K."/>
            <person name="Yamaoka S."/>
            <person name="Nishihama R."/>
            <person name="Nakamura Y."/>
            <person name="Berger F."/>
            <person name="Adam C."/>
            <person name="Aki S.S."/>
            <person name="Althoff F."/>
            <person name="Araki T."/>
            <person name="Arteaga-Vazquez M.A."/>
            <person name="Balasubrmanian S."/>
            <person name="Barry K."/>
            <person name="Bauer D."/>
            <person name="Boehm C.R."/>
            <person name="Briginshaw L."/>
            <person name="Caballero-Perez J."/>
            <person name="Catarino B."/>
            <person name="Chen F."/>
            <person name="Chiyoda S."/>
            <person name="Chovatia M."/>
            <person name="Davies K.M."/>
            <person name="Delmans M."/>
            <person name="Demura T."/>
            <person name="Dierschke T."/>
            <person name="Dolan L."/>
            <person name="Dorantes-Acosta A.E."/>
            <person name="Eklund D.M."/>
            <person name="Florent S.N."/>
            <person name="Flores-Sandoval E."/>
            <person name="Fujiyama A."/>
            <person name="Fukuzawa H."/>
            <person name="Galik B."/>
            <person name="Grimanelli D."/>
            <person name="Grimwood J."/>
            <person name="Grossniklaus U."/>
            <person name="Hamada T."/>
            <person name="Haseloff J."/>
            <person name="Hetherington A.J."/>
            <person name="Higo A."/>
            <person name="Hirakawa Y."/>
            <person name="Hundley H.N."/>
            <person name="Ikeda Y."/>
            <person name="Inoue K."/>
            <person name="Inoue S.I."/>
            <person name="Ishida S."/>
            <person name="Jia Q."/>
            <person name="Kakita M."/>
            <person name="Kanazawa T."/>
            <person name="Kawai Y."/>
            <person name="Kawashima T."/>
            <person name="Kennedy M."/>
            <person name="Kinose K."/>
            <person name="Kinoshita T."/>
            <person name="Kohara Y."/>
            <person name="Koide E."/>
            <person name="Komatsu K."/>
            <person name="Kopischke S."/>
            <person name="Kubo M."/>
            <person name="Kyozuka J."/>
            <person name="Lagercrantz U."/>
            <person name="Lin S.S."/>
            <person name="Lindquist E."/>
            <person name="Lipzen A.M."/>
            <person name="Lu C.W."/>
            <person name="De Luna E."/>
            <person name="Martienssen R.A."/>
            <person name="Minamino N."/>
            <person name="Mizutani M."/>
            <person name="Mizutani M."/>
            <person name="Mochizuki N."/>
            <person name="Monte I."/>
            <person name="Mosher R."/>
            <person name="Nagasaki H."/>
            <person name="Nakagami H."/>
            <person name="Naramoto S."/>
            <person name="Nishitani K."/>
            <person name="Ohtani M."/>
            <person name="Okamoto T."/>
            <person name="Okumura M."/>
            <person name="Phillips J."/>
            <person name="Pollak B."/>
            <person name="Reinders A."/>
            <person name="Rovekamp M."/>
            <person name="Sano R."/>
            <person name="Sawa S."/>
            <person name="Schmid M.W."/>
            <person name="Shirakawa M."/>
            <person name="Solano R."/>
            <person name="Spunde A."/>
            <person name="Suetsugu N."/>
            <person name="Sugano S."/>
            <person name="Sugiyama A."/>
            <person name="Sun R."/>
            <person name="Suzuki Y."/>
            <person name="Takenaka M."/>
            <person name="Takezawa D."/>
            <person name="Tomogane H."/>
            <person name="Tsuzuki M."/>
            <person name="Ueda T."/>
            <person name="Umeda M."/>
            <person name="Ward J.M."/>
            <person name="Watanabe Y."/>
            <person name="Yazaki K."/>
            <person name="Yokoyama R."/>
            <person name="Yoshitake Y."/>
            <person name="Yotsui I."/>
            <person name="Zachgo S."/>
            <person name="Schmutz J."/>
        </authorList>
    </citation>
    <scope>NUCLEOTIDE SEQUENCE [LARGE SCALE GENOMIC DNA]</scope>
    <source>
        <strain evidence="3">Tak-1</strain>
    </source>
</reference>
<accession>A0A2R6X9W3</accession>
<name>A0A2R6X9W3_MARPO</name>
<evidence type="ECO:0000313" key="2">
    <source>
        <dbReference type="EMBL" id="PTQ42884.1"/>
    </source>
</evidence>
<gene>
    <name evidence="2" type="ORF">MARPO_0027s0017</name>
</gene>